<evidence type="ECO:0000313" key="3">
    <source>
        <dbReference type="Proteomes" id="UP000177583"/>
    </source>
</evidence>
<dbReference type="AlphaFoldDB" id="A0A1F6H3L1"/>
<dbReference type="Proteomes" id="UP000177583">
    <property type="component" value="Unassembled WGS sequence"/>
</dbReference>
<dbReference type="InterPro" id="IPR012437">
    <property type="entry name" value="DUF1638"/>
</dbReference>
<feature type="domain" description="DUF1638" evidence="1">
    <location>
        <begin position="39"/>
        <end position="189"/>
    </location>
</feature>
<evidence type="ECO:0000313" key="2">
    <source>
        <dbReference type="EMBL" id="OGH04977.1"/>
    </source>
</evidence>
<proteinExistence type="predicted"/>
<evidence type="ECO:0000259" key="1">
    <source>
        <dbReference type="Pfam" id="PF07796"/>
    </source>
</evidence>
<accession>A0A1F6H3L1</accession>
<gene>
    <name evidence="2" type="ORF">A2557_08365</name>
</gene>
<reference evidence="2 3" key="1">
    <citation type="journal article" date="2016" name="Nat. Commun.">
        <title>Thousands of microbial genomes shed light on interconnected biogeochemical processes in an aquifer system.</title>
        <authorList>
            <person name="Anantharaman K."/>
            <person name="Brown C.T."/>
            <person name="Hug L.A."/>
            <person name="Sharon I."/>
            <person name="Castelle C.J."/>
            <person name="Probst A.J."/>
            <person name="Thomas B.C."/>
            <person name="Singh A."/>
            <person name="Wilkins M.J."/>
            <person name="Karaoz U."/>
            <person name="Brodie E.L."/>
            <person name="Williams K.H."/>
            <person name="Hubbard S.S."/>
            <person name="Banfield J.F."/>
        </authorList>
    </citation>
    <scope>NUCLEOTIDE SEQUENCE [LARGE SCALE GENOMIC DNA]</scope>
</reference>
<organism evidence="2 3">
    <name type="scientific">Candidatus Lambdaproteobacteria bacterium RIFOXYD2_FULL_56_26</name>
    <dbReference type="NCBI Taxonomy" id="1817773"/>
    <lineage>
        <taxon>Bacteria</taxon>
        <taxon>Pseudomonadati</taxon>
        <taxon>Pseudomonadota</taxon>
        <taxon>Candidatus Lambdaproteobacteria</taxon>
    </lineage>
</organism>
<sequence length="202" mass="22556">MNTEGSNPHRVPVLVGCGVLEKELRFLIHKNRLALETDFLTPALHVDFGALKSELTEALASRKDQKRLVCYGACHPQMDRLLSEAQAIRFNGQNCLSMLLGEARYEEELAKGTYFLLESWAQDWDRIIAKTLGTNPEWVQEIFRAECTRMLALTTPCSGDFTAFAQKAAAQAGLPLEWEAVGLDHLEAALLSGWVRLGERVP</sequence>
<protein>
    <recommendedName>
        <fullName evidence="1">DUF1638 domain-containing protein</fullName>
    </recommendedName>
</protein>
<comment type="caution">
    <text evidence="2">The sequence shown here is derived from an EMBL/GenBank/DDBJ whole genome shotgun (WGS) entry which is preliminary data.</text>
</comment>
<name>A0A1F6H3L1_9PROT</name>
<dbReference type="EMBL" id="MFNF01000001">
    <property type="protein sequence ID" value="OGH04977.1"/>
    <property type="molecule type" value="Genomic_DNA"/>
</dbReference>
<dbReference type="Pfam" id="PF07796">
    <property type="entry name" value="DUF1638"/>
    <property type="match status" value="1"/>
</dbReference>